<dbReference type="CDD" id="cd07025">
    <property type="entry name" value="Peptidase_S66"/>
    <property type="match status" value="1"/>
</dbReference>
<dbReference type="GO" id="GO:0006508">
    <property type="term" value="P:proteolysis"/>
    <property type="evidence" value="ECO:0007669"/>
    <property type="project" value="UniProtKB-KW"/>
</dbReference>
<evidence type="ECO:0000256" key="2">
    <source>
        <dbReference type="ARBA" id="ARBA00022645"/>
    </source>
</evidence>
<keyword evidence="2" id="KW-0121">Carboxypeptidase</keyword>
<feature type="active site" description="Charge relay system" evidence="6">
    <location>
        <position position="284"/>
    </location>
</feature>
<evidence type="ECO:0000256" key="6">
    <source>
        <dbReference type="PIRSR" id="PIRSR028757-1"/>
    </source>
</evidence>
<feature type="active site" description="Charge relay system" evidence="6">
    <location>
        <position position="208"/>
    </location>
</feature>
<gene>
    <name evidence="9" type="ORF">IQ37_10180</name>
</gene>
<sequence length="309" mass="34725">MKKNIFPKSLKKGAKIAVISPAGAVDAPQLQKGIEMIKNKGFEPVLGEHLYTKFSHGYTYAGTEKERIKDMNWALNDSDISAIWASRGGYGCQQLIQHLKLKKFKENPKWYIGYSDNTVIQSYLLKNGFVSIHGQTIKTSSFGVTDESYDLIFDILKGKMPKYSLTSNPLNKEGNIEGELVGGNLALIYALLGTKYSFDFKDKILFIEDIGENFYALDRMIMTLELAGVFKKIKGLIIGGMTNMGDEKDNKDYAESFDGFAYQMISERISKYKFPVVFGFPNGHIKDNRPLLIGGNLKMNIKAKAEIKF</sequence>
<evidence type="ECO:0000256" key="1">
    <source>
        <dbReference type="ARBA" id="ARBA00010233"/>
    </source>
</evidence>
<reference evidence="9 10" key="1">
    <citation type="submission" date="2014-07" db="EMBL/GenBank/DDBJ databases">
        <title>Genome of Chryseobacterium piperi CTM.</title>
        <authorList>
            <person name="Pipes S.E."/>
            <person name="Stropko S.J."/>
            <person name="Newman J.D."/>
        </authorList>
    </citation>
    <scope>NUCLEOTIDE SEQUENCE [LARGE SCALE GENOMIC DNA]</scope>
    <source>
        <strain evidence="9 10">CTM</strain>
    </source>
</reference>
<dbReference type="SUPFAM" id="SSF141986">
    <property type="entry name" value="LD-carboxypeptidase A C-terminal domain-like"/>
    <property type="match status" value="1"/>
</dbReference>
<keyword evidence="5" id="KW-0720">Serine protease</keyword>
<dbReference type="PIRSF" id="PIRSF028757">
    <property type="entry name" value="LD-carboxypeptidase"/>
    <property type="match status" value="1"/>
</dbReference>
<dbReference type="GO" id="GO:0008236">
    <property type="term" value="F:serine-type peptidase activity"/>
    <property type="evidence" value="ECO:0007669"/>
    <property type="project" value="UniProtKB-KW"/>
</dbReference>
<keyword evidence="10" id="KW-1185">Reference proteome</keyword>
<dbReference type="PANTHER" id="PTHR30237">
    <property type="entry name" value="MURAMOYLTETRAPEPTIDE CARBOXYPEPTIDASE"/>
    <property type="match status" value="1"/>
</dbReference>
<comment type="similarity">
    <text evidence="1">Belongs to the peptidase S66 family.</text>
</comment>
<dbReference type="KEGG" id="cpip:CJF12_14320"/>
<evidence type="ECO:0000313" key="9">
    <source>
        <dbReference type="EMBL" id="KFF27580.1"/>
    </source>
</evidence>
<dbReference type="AlphaFoldDB" id="A0A086BF66"/>
<dbReference type="eggNOG" id="COG1619">
    <property type="taxonomic scope" value="Bacteria"/>
</dbReference>
<feature type="domain" description="LD-carboxypeptidase N-terminal" evidence="7">
    <location>
        <begin position="16"/>
        <end position="134"/>
    </location>
</feature>
<name>A0A086BF66_9FLAO</name>
<dbReference type="InterPro" id="IPR029062">
    <property type="entry name" value="Class_I_gatase-like"/>
</dbReference>
<evidence type="ECO:0000256" key="3">
    <source>
        <dbReference type="ARBA" id="ARBA00022670"/>
    </source>
</evidence>
<accession>A0A086BF66</accession>
<evidence type="ECO:0000313" key="10">
    <source>
        <dbReference type="Proteomes" id="UP000028709"/>
    </source>
</evidence>
<dbReference type="Pfam" id="PF02016">
    <property type="entry name" value="Peptidase_S66"/>
    <property type="match status" value="1"/>
</dbReference>
<dbReference type="Proteomes" id="UP000028709">
    <property type="component" value="Unassembled WGS sequence"/>
</dbReference>
<dbReference type="InterPro" id="IPR040921">
    <property type="entry name" value="Peptidase_S66C"/>
</dbReference>
<evidence type="ECO:0000256" key="5">
    <source>
        <dbReference type="ARBA" id="ARBA00022825"/>
    </source>
</evidence>
<protein>
    <submittedName>
        <fullName evidence="9">Peptidase U61</fullName>
    </submittedName>
</protein>
<feature type="domain" description="LD-carboxypeptidase C-terminal" evidence="8">
    <location>
        <begin position="177"/>
        <end position="298"/>
    </location>
</feature>
<dbReference type="EMBL" id="JPRJ01000016">
    <property type="protein sequence ID" value="KFF27580.1"/>
    <property type="molecule type" value="Genomic_DNA"/>
</dbReference>
<evidence type="ECO:0000256" key="4">
    <source>
        <dbReference type="ARBA" id="ARBA00022801"/>
    </source>
</evidence>
<dbReference type="InterPro" id="IPR027461">
    <property type="entry name" value="Carboxypeptidase_A_C_sf"/>
</dbReference>
<dbReference type="GO" id="GO:0004180">
    <property type="term" value="F:carboxypeptidase activity"/>
    <property type="evidence" value="ECO:0007669"/>
    <property type="project" value="UniProtKB-KW"/>
</dbReference>
<dbReference type="Gene3D" id="3.50.30.60">
    <property type="entry name" value="LD-carboxypeptidase A C-terminal domain-like"/>
    <property type="match status" value="1"/>
</dbReference>
<dbReference type="PANTHER" id="PTHR30237:SF2">
    <property type="entry name" value="MUREIN TETRAPEPTIDE CARBOXYPEPTIDASE"/>
    <property type="match status" value="1"/>
</dbReference>
<dbReference type="SUPFAM" id="SSF52317">
    <property type="entry name" value="Class I glutamine amidotransferase-like"/>
    <property type="match status" value="1"/>
</dbReference>
<dbReference type="InterPro" id="IPR003507">
    <property type="entry name" value="S66_fam"/>
</dbReference>
<keyword evidence="4" id="KW-0378">Hydrolase</keyword>
<feature type="active site" description="Nucleophile" evidence="6">
    <location>
        <position position="115"/>
    </location>
</feature>
<organism evidence="9 10">
    <name type="scientific">Chryseobacterium piperi</name>
    <dbReference type="NCBI Taxonomy" id="558152"/>
    <lineage>
        <taxon>Bacteria</taxon>
        <taxon>Pseudomonadati</taxon>
        <taxon>Bacteroidota</taxon>
        <taxon>Flavobacteriia</taxon>
        <taxon>Flavobacteriales</taxon>
        <taxon>Weeksellaceae</taxon>
        <taxon>Chryseobacterium group</taxon>
        <taxon>Chryseobacterium</taxon>
    </lineage>
</organism>
<evidence type="ECO:0000259" key="7">
    <source>
        <dbReference type="Pfam" id="PF02016"/>
    </source>
</evidence>
<dbReference type="RefSeq" id="WP_034684523.1">
    <property type="nucleotide sequence ID" value="NZ_CP023049.2"/>
</dbReference>
<dbReference type="InterPro" id="IPR040449">
    <property type="entry name" value="Peptidase_S66_N"/>
</dbReference>
<keyword evidence="3" id="KW-0645">Protease</keyword>
<proteinExistence type="inferred from homology"/>
<comment type="caution">
    <text evidence="9">The sequence shown here is derived from an EMBL/GenBank/DDBJ whole genome shotgun (WGS) entry which is preliminary data.</text>
</comment>
<dbReference type="OrthoDB" id="9807329at2"/>
<dbReference type="InterPro" id="IPR027478">
    <property type="entry name" value="LdcA_N"/>
</dbReference>
<dbReference type="STRING" id="558152.IQ37_10180"/>
<dbReference type="Gene3D" id="3.40.50.10740">
    <property type="entry name" value="Class I glutamine amidotransferase-like"/>
    <property type="match status" value="1"/>
</dbReference>
<dbReference type="Pfam" id="PF17676">
    <property type="entry name" value="Peptidase_S66C"/>
    <property type="match status" value="1"/>
</dbReference>
<evidence type="ECO:0000259" key="8">
    <source>
        <dbReference type="Pfam" id="PF17676"/>
    </source>
</evidence>